<dbReference type="PANTHER" id="PTHR43333">
    <property type="entry name" value="2-HACID_DH_C DOMAIN-CONTAINING PROTEIN"/>
    <property type="match status" value="1"/>
</dbReference>
<comment type="similarity">
    <text evidence="1 4">Belongs to the D-isomer specific 2-hydroxyacid dehydrogenase family.</text>
</comment>
<proteinExistence type="inferred from homology"/>
<keyword evidence="3" id="KW-0520">NAD</keyword>
<dbReference type="SUPFAM" id="SSF52283">
    <property type="entry name" value="Formate/glycerate dehydrogenase catalytic domain-like"/>
    <property type="match status" value="1"/>
</dbReference>
<evidence type="ECO:0000256" key="4">
    <source>
        <dbReference type="RuleBase" id="RU003719"/>
    </source>
</evidence>
<name>A0A0R1YUC4_9LACO</name>
<comment type="caution">
    <text evidence="7">The sequence shown here is derived from an EMBL/GenBank/DDBJ whole genome shotgun (WGS) entry which is preliminary data.</text>
</comment>
<dbReference type="Proteomes" id="UP000051957">
    <property type="component" value="Unassembled WGS sequence"/>
</dbReference>
<dbReference type="Pfam" id="PF00389">
    <property type="entry name" value="2-Hacid_dh"/>
    <property type="match status" value="1"/>
</dbReference>
<dbReference type="PANTHER" id="PTHR43333:SF1">
    <property type="entry name" value="D-ISOMER SPECIFIC 2-HYDROXYACID DEHYDROGENASE NAD-BINDING DOMAIN-CONTAINING PROTEIN"/>
    <property type="match status" value="1"/>
</dbReference>
<dbReference type="InterPro" id="IPR036291">
    <property type="entry name" value="NAD(P)-bd_dom_sf"/>
</dbReference>
<gene>
    <name evidence="7" type="ORF">FC51_GL002356</name>
</gene>
<evidence type="ECO:0000259" key="5">
    <source>
        <dbReference type="Pfam" id="PF00389"/>
    </source>
</evidence>
<feature type="domain" description="D-isomer specific 2-hydroxyacid dehydrogenase catalytic" evidence="5">
    <location>
        <begin position="26"/>
        <end position="302"/>
    </location>
</feature>
<dbReference type="InterPro" id="IPR006139">
    <property type="entry name" value="D-isomer_2_OHA_DH_cat_dom"/>
</dbReference>
<dbReference type="GO" id="GO:0016616">
    <property type="term" value="F:oxidoreductase activity, acting on the CH-OH group of donors, NAD or NADP as acceptor"/>
    <property type="evidence" value="ECO:0007669"/>
    <property type="project" value="InterPro"/>
</dbReference>
<dbReference type="GO" id="GO:0051287">
    <property type="term" value="F:NAD binding"/>
    <property type="evidence" value="ECO:0007669"/>
    <property type="project" value="InterPro"/>
</dbReference>
<keyword evidence="2 4" id="KW-0560">Oxidoreductase</keyword>
<evidence type="ECO:0000313" key="8">
    <source>
        <dbReference type="Proteomes" id="UP000051957"/>
    </source>
</evidence>
<dbReference type="EMBL" id="AZGK01000009">
    <property type="protein sequence ID" value="KRM46152.1"/>
    <property type="molecule type" value="Genomic_DNA"/>
</dbReference>
<dbReference type="PATRIC" id="fig|1423784.4.peg.2401"/>
<evidence type="ECO:0000259" key="6">
    <source>
        <dbReference type="Pfam" id="PF02826"/>
    </source>
</evidence>
<protein>
    <submittedName>
        <fullName evidence="7">Glyoxylate reductase (NADP(+))</fullName>
    </submittedName>
</protein>
<evidence type="ECO:0000256" key="1">
    <source>
        <dbReference type="ARBA" id="ARBA00005854"/>
    </source>
</evidence>
<dbReference type="AlphaFoldDB" id="A0A0R1YUC4"/>
<dbReference type="RefSeq" id="WP_057908960.1">
    <property type="nucleotide sequence ID" value="NZ_AZGK01000009.1"/>
</dbReference>
<dbReference type="SUPFAM" id="SSF51735">
    <property type="entry name" value="NAD(P)-binding Rossmann-fold domains"/>
    <property type="match status" value="1"/>
</dbReference>
<accession>A0A0R1YUC4</accession>
<dbReference type="CDD" id="cd12155">
    <property type="entry name" value="PGDH_1"/>
    <property type="match status" value="1"/>
</dbReference>
<dbReference type="Gene3D" id="3.40.50.720">
    <property type="entry name" value="NAD(P)-binding Rossmann-like Domain"/>
    <property type="match status" value="2"/>
</dbReference>
<dbReference type="InterPro" id="IPR006140">
    <property type="entry name" value="D-isomer_DH_NAD-bd"/>
</dbReference>
<dbReference type="GeneID" id="69803553"/>
<feature type="domain" description="D-isomer specific 2-hydroxyacid dehydrogenase NAD-binding" evidence="6">
    <location>
        <begin position="99"/>
        <end position="276"/>
    </location>
</feature>
<evidence type="ECO:0000256" key="3">
    <source>
        <dbReference type="ARBA" id="ARBA00023027"/>
    </source>
</evidence>
<dbReference type="Pfam" id="PF02826">
    <property type="entry name" value="2-Hacid_dh_C"/>
    <property type="match status" value="1"/>
</dbReference>
<evidence type="ECO:0000256" key="2">
    <source>
        <dbReference type="ARBA" id="ARBA00023002"/>
    </source>
</evidence>
<organism evidence="7 8">
    <name type="scientific">Lentilactobacillus parabuchneri DSM 5707 = NBRC 107865</name>
    <dbReference type="NCBI Taxonomy" id="1423784"/>
    <lineage>
        <taxon>Bacteria</taxon>
        <taxon>Bacillati</taxon>
        <taxon>Bacillota</taxon>
        <taxon>Bacilli</taxon>
        <taxon>Lactobacillales</taxon>
        <taxon>Lactobacillaceae</taxon>
        <taxon>Lentilactobacillus</taxon>
    </lineage>
</organism>
<sequence>MKILNLFELSAQNRAKLAALGDVEVIDGDKLGGNAKNIDVIYGWGKPAESVLAQSNKLKFVQSNSAGVDYLPLAEFKAKQISLANVSGIHAEPISEMVLAYILSFARGIEASHAARREHNWIGDQIRNQIYTLTNRTVVIFGTGHIGQGIAEKLKAFGVTTIGVSRHGRPAAHFDRVVTDKSGTVEAAKADFVVNIMPLTAETRHFFNPAFFDQMENQPVFINVGRGPSVDTKALIDALDTHQLAGAALDVFENEPLEATSPLWEMDNVIITPHISGGFREYGQAAFNIFYKNLTTFIQTGTIAINQVNLSAGY</sequence>
<reference evidence="7 8" key="1">
    <citation type="journal article" date="2015" name="Genome Announc.">
        <title>Expanding the biotechnology potential of lactobacilli through comparative genomics of 213 strains and associated genera.</title>
        <authorList>
            <person name="Sun Z."/>
            <person name="Harris H.M."/>
            <person name="McCann A."/>
            <person name="Guo C."/>
            <person name="Argimon S."/>
            <person name="Zhang W."/>
            <person name="Yang X."/>
            <person name="Jeffery I.B."/>
            <person name="Cooney J.C."/>
            <person name="Kagawa T.F."/>
            <person name="Liu W."/>
            <person name="Song Y."/>
            <person name="Salvetti E."/>
            <person name="Wrobel A."/>
            <person name="Rasinkangas P."/>
            <person name="Parkhill J."/>
            <person name="Rea M.C."/>
            <person name="O'Sullivan O."/>
            <person name="Ritari J."/>
            <person name="Douillard F.P."/>
            <person name="Paul Ross R."/>
            <person name="Yang R."/>
            <person name="Briner A.E."/>
            <person name="Felis G.E."/>
            <person name="de Vos W.M."/>
            <person name="Barrangou R."/>
            <person name="Klaenhammer T.R."/>
            <person name="Caufield P.W."/>
            <person name="Cui Y."/>
            <person name="Zhang H."/>
            <person name="O'Toole P.W."/>
        </authorList>
    </citation>
    <scope>NUCLEOTIDE SEQUENCE [LARGE SCALE GENOMIC DNA]</scope>
    <source>
        <strain evidence="7 8">DSM 5707</strain>
    </source>
</reference>
<evidence type="ECO:0000313" key="7">
    <source>
        <dbReference type="EMBL" id="KRM46152.1"/>
    </source>
</evidence>